<name>A0ABN3P5K9_9MICO</name>
<organism evidence="6 7">
    <name type="scientific">Microbacterium binotii</name>
    <dbReference type="NCBI Taxonomy" id="462710"/>
    <lineage>
        <taxon>Bacteria</taxon>
        <taxon>Bacillati</taxon>
        <taxon>Actinomycetota</taxon>
        <taxon>Actinomycetes</taxon>
        <taxon>Micrococcales</taxon>
        <taxon>Microbacteriaceae</taxon>
        <taxon>Microbacterium</taxon>
    </lineage>
</organism>
<evidence type="ECO:0000256" key="4">
    <source>
        <dbReference type="SAM" id="Phobius"/>
    </source>
</evidence>
<keyword evidence="7" id="KW-1185">Reference proteome</keyword>
<feature type="transmembrane region" description="Helical" evidence="4">
    <location>
        <begin position="33"/>
        <end position="51"/>
    </location>
</feature>
<feature type="transmembrane region" description="Helical" evidence="4">
    <location>
        <begin position="178"/>
        <end position="196"/>
    </location>
</feature>
<dbReference type="InterPro" id="IPR003594">
    <property type="entry name" value="HATPase_dom"/>
</dbReference>
<evidence type="ECO:0000259" key="5">
    <source>
        <dbReference type="Pfam" id="PF02518"/>
    </source>
</evidence>
<evidence type="ECO:0000256" key="2">
    <source>
        <dbReference type="ARBA" id="ARBA00022777"/>
    </source>
</evidence>
<dbReference type="RefSeq" id="WP_344226232.1">
    <property type="nucleotide sequence ID" value="NZ_BAAARI010000002.1"/>
</dbReference>
<sequence>MTDSRPFRVLRDELESTGIPGIASFTRERVERVMAVSVALAFGALGAQAFFAALGSQDVRDGWGLALMLVVFVPFVVMEITFFSGRFTLFGGRFFVVAYTAALAVWPWATAGSETAITYQPWIYFLLTVATVASVIVFPRPAHVAITVLLPFAYGLVRMIELRFLADAWIAVSLDTSFSLILGSVLMMLAWTFRTASSTIDERRLRAVSSYAQAAAVNATERERVAVAALMHDSVLAALLAAERARTPRESDLAVSMAREALTRLANTDRDVGEGSDAPVSAEAIVADIRRTIDDAQCPAELVVDLDPDTPEVPGRVARALALAAAQAISNAVEHAAGAGLEVRVSGSADPGRVVIVVSDRGPGFDIDEVPADRLGIRASILARVSAFGGSAEVVSSKEGTQVTMTWRAVRS</sequence>
<protein>
    <recommendedName>
        <fullName evidence="5">Histidine kinase/HSP90-like ATPase domain-containing protein</fullName>
    </recommendedName>
</protein>
<keyword evidence="4" id="KW-0812">Transmembrane</keyword>
<keyword evidence="1" id="KW-0808">Transferase</keyword>
<dbReference type="Gene3D" id="3.30.565.10">
    <property type="entry name" value="Histidine kinase-like ATPase, C-terminal domain"/>
    <property type="match status" value="1"/>
</dbReference>
<keyword evidence="4" id="KW-1133">Transmembrane helix</keyword>
<comment type="caution">
    <text evidence="6">The sequence shown here is derived from an EMBL/GenBank/DDBJ whole genome shotgun (WGS) entry which is preliminary data.</text>
</comment>
<keyword evidence="3" id="KW-0902">Two-component regulatory system</keyword>
<evidence type="ECO:0000313" key="7">
    <source>
        <dbReference type="Proteomes" id="UP001500274"/>
    </source>
</evidence>
<keyword evidence="2" id="KW-0418">Kinase</keyword>
<dbReference type="PANTHER" id="PTHR24421">
    <property type="entry name" value="NITRATE/NITRITE SENSOR PROTEIN NARX-RELATED"/>
    <property type="match status" value="1"/>
</dbReference>
<dbReference type="SUPFAM" id="SSF55874">
    <property type="entry name" value="ATPase domain of HSP90 chaperone/DNA topoisomerase II/histidine kinase"/>
    <property type="match status" value="1"/>
</dbReference>
<evidence type="ECO:0000313" key="6">
    <source>
        <dbReference type="EMBL" id="GAA2567784.1"/>
    </source>
</evidence>
<dbReference type="Proteomes" id="UP001500274">
    <property type="component" value="Unassembled WGS sequence"/>
</dbReference>
<dbReference type="PANTHER" id="PTHR24421:SF61">
    <property type="entry name" value="OXYGEN SENSOR HISTIDINE KINASE NREB"/>
    <property type="match status" value="1"/>
</dbReference>
<evidence type="ECO:0000256" key="3">
    <source>
        <dbReference type="ARBA" id="ARBA00023012"/>
    </source>
</evidence>
<dbReference type="Pfam" id="PF02518">
    <property type="entry name" value="HATPase_c"/>
    <property type="match status" value="1"/>
</dbReference>
<feature type="transmembrane region" description="Helical" evidence="4">
    <location>
        <begin position="121"/>
        <end position="138"/>
    </location>
</feature>
<feature type="domain" description="Histidine kinase/HSP90-like ATPase" evidence="5">
    <location>
        <begin position="319"/>
        <end position="408"/>
    </location>
</feature>
<dbReference type="InterPro" id="IPR036890">
    <property type="entry name" value="HATPase_C_sf"/>
</dbReference>
<keyword evidence="4" id="KW-0472">Membrane</keyword>
<feature type="transmembrane region" description="Helical" evidence="4">
    <location>
        <begin position="63"/>
        <end position="83"/>
    </location>
</feature>
<gene>
    <name evidence="6" type="ORF">GCM10009862_03170</name>
</gene>
<reference evidence="6 7" key="1">
    <citation type="journal article" date="2019" name="Int. J. Syst. Evol. Microbiol.">
        <title>The Global Catalogue of Microorganisms (GCM) 10K type strain sequencing project: providing services to taxonomists for standard genome sequencing and annotation.</title>
        <authorList>
            <consortium name="The Broad Institute Genomics Platform"/>
            <consortium name="The Broad Institute Genome Sequencing Center for Infectious Disease"/>
            <person name="Wu L."/>
            <person name="Ma J."/>
        </authorList>
    </citation>
    <scope>NUCLEOTIDE SEQUENCE [LARGE SCALE GENOMIC DNA]</scope>
    <source>
        <strain evidence="6 7">JCM 16365</strain>
    </source>
</reference>
<proteinExistence type="predicted"/>
<dbReference type="EMBL" id="BAAARI010000002">
    <property type="protein sequence ID" value="GAA2567784.1"/>
    <property type="molecule type" value="Genomic_DNA"/>
</dbReference>
<evidence type="ECO:0000256" key="1">
    <source>
        <dbReference type="ARBA" id="ARBA00022679"/>
    </source>
</evidence>
<accession>A0ABN3P5K9</accession>
<feature type="transmembrane region" description="Helical" evidence="4">
    <location>
        <begin position="90"/>
        <end position="109"/>
    </location>
</feature>
<dbReference type="InterPro" id="IPR050482">
    <property type="entry name" value="Sensor_HK_TwoCompSys"/>
</dbReference>